<evidence type="ECO:0000256" key="2">
    <source>
        <dbReference type="ARBA" id="ARBA00022676"/>
    </source>
</evidence>
<evidence type="ECO:0000256" key="1">
    <source>
        <dbReference type="ARBA" id="ARBA00021292"/>
    </source>
</evidence>
<dbReference type="Pfam" id="PF00534">
    <property type="entry name" value="Glycos_transf_1"/>
    <property type="match status" value="1"/>
</dbReference>
<name>A0A9X1S6K9_9MICC</name>
<feature type="domain" description="Glycosyl transferase family 1" evidence="4">
    <location>
        <begin position="387"/>
        <end position="557"/>
    </location>
</feature>
<keyword evidence="2" id="KW-0328">Glycosyltransferase</keyword>
<comment type="caution">
    <text evidence="6">The sequence shown here is derived from an EMBL/GenBank/DDBJ whole genome shotgun (WGS) entry which is preliminary data.</text>
</comment>
<dbReference type="PANTHER" id="PTHR45947:SF3">
    <property type="entry name" value="SULFOQUINOVOSYL TRANSFERASE SQD2"/>
    <property type="match status" value="1"/>
</dbReference>
<accession>A0A9X1S6K9</accession>
<dbReference type="InterPro" id="IPR050194">
    <property type="entry name" value="Glycosyltransferase_grp1"/>
</dbReference>
<dbReference type="CDD" id="cd03794">
    <property type="entry name" value="GT4_WbuB-like"/>
    <property type="match status" value="1"/>
</dbReference>
<protein>
    <recommendedName>
        <fullName evidence="1">D-inositol 3-phosphate glycosyltransferase</fullName>
    </recommendedName>
</protein>
<dbReference type="InterPro" id="IPR001296">
    <property type="entry name" value="Glyco_trans_1"/>
</dbReference>
<dbReference type="EMBL" id="JAJFZP010000009">
    <property type="protein sequence ID" value="MCC3269908.1"/>
    <property type="molecule type" value="Genomic_DNA"/>
</dbReference>
<evidence type="ECO:0000259" key="4">
    <source>
        <dbReference type="Pfam" id="PF00534"/>
    </source>
</evidence>
<organism evidence="6 7">
    <name type="scientific">Arthrobacter gengyunqii</name>
    <dbReference type="NCBI Taxonomy" id="2886940"/>
    <lineage>
        <taxon>Bacteria</taxon>
        <taxon>Bacillati</taxon>
        <taxon>Actinomycetota</taxon>
        <taxon>Actinomycetes</taxon>
        <taxon>Micrococcales</taxon>
        <taxon>Micrococcaceae</taxon>
        <taxon>Arthrobacter</taxon>
    </lineage>
</organism>
<keyword evidence="3" id="KW-0808">Transferase</keyword>
<feature type="domain" description="Glycosyltransferase subfamily 4-like N-terminal" evidence="5">
    <location>
        <begin position="196"/>
        <end position="371"/>
    </location>
</feature>
<dbReference type="AlphaFoldDB" id="A0A9X1S6K9"/>
<sequence>MSSPQLVRNARLMASTAAKHFTDDPIVLLALASQRLPSSWMSKIGPVARLLPRQLLLRSLLSLVAGDQKELQAQLTAAQNKPDTRSAHKVRLANIALAAGLPDAASSLLSGASPTKASVAPSIARLRWYNGDMQGAVEALKDISGRRALHMRNRLESERQVFHGWQPSLSSVEGYKPTAETVLHVLTNSLPHTGSGYAQRSHSVLKAQRQSGWNVHAVTRPGYPVQLGMFAARSSDVIDDVVYHRILPATLPEGMAARLQYQAEQTLQLALTVRPSVLHTTTHFVNAVVTAAVAEALGIPWVYEVRGQLADTWASPRGAEARTSERYLAFVARESEATLRADQCATLGSEMKSAIIVRESDGPEIELLPNGVGEAFLDAPMKAMAARQRLGLPVEGVFVGTVSSLVDYEGLDDLIGAFAELAKSNDALMCLIVGGGAAEASLRQQAKESGFTHRIIFTGRVDRKLAHLYHQALDIFVVPRKDSHVTRSVTPLKPVEALASSRPVVFSALPALQETIRDGVEGIAVEPSNRSELAGALGSLAEDARLRHRMGAAGRERILAERTWTAVAFQTTVMYERLKVSQ</sequence>
<dbReference type="Gene3D" id="3.40.50.2000">
    <property type="entry name" value="Glycogen Phosphorylase B"/>
    <property type="match status" value="2"/>
</dbReference>
<evidence type="ECO:0000313" key="7">
    <source>
        <dbReference type="Proteomes" id="UP001139264"/>
    </source>
</evidence>
<evidence type="ECO:0000256" key="3">
    <source>
        <dbReference type="ARBA" id="ARBA00022679"/>
    </source>
</evidence>
<reference evidence="6" key="1">
    <citation type="submission" date="2021-10" db="EMBL/GenBank/DDBJ databases">
        <title>Novel species in genus Arthrobacter.</title>
        <authorList>
            <person name="Liu Y."/>
        </authorList>
    </citation>
    <scope>NUCLEOTIDE SEQUENCE</scope>
    <source>
        <strain evidence="6">Zg-Y809</strain>
    </source>
</reference>
<proteinExistence type="predicted"/>
<dbReference type="SUPFAM" id="SSF53756">
    <property type="entry name" value="UDP-Glycosyltransferase/glycogen phosphorylase"/>
    <property type="match status" value="1"/>
</dbReference>
<dbReference type="GO" id="GO:1901137">
    <property type="term" value="P:carbohydrate derivative biosynthetic process"/>
    <property type="evidence" value="ECO:0007669"/>
    <property type="project" value="UniProtKB-ARBA"/>
</dbReference>
<dbReference type="PANTHER" id="PTHR45947">
    <property type="entry name" value="SULFOQUINOVOSYL TRANSFERASE SQD2"/>
    <property type="match status" value="1"/>
</dbReference>
<gene>
    <name evidence="6" type="ORF">LJ751_11130</name>
</gene>
<dbReference type="RefSeq" id="WP_227908229.1">
    <property type="nucleotide sequence ID" value="NZ_CP095461.1"/>
</dbReference>
<dbReference type="GO" id="GO:0016758">
    <property type="term" value="F:hexosyltransferase activity"/>
    <property type="evidence" value="ECO:0007669"/>
    <property type="project" value="TreeGrafter"/>
</dbReference>
<dbReference type="InterPro" id="IPR028098">
    <property type="entry name" value="Glyco_trans_4-like_N"/>
</dbReference>
<dbReference type="Proteomes" id="UP001139264">
    <property type="component" value="Unassembled WGS sequence"/>
</dbReference>
<dbReference type="Pfam" id="PF13579">
    <property type="entry name" value="Glyco_trans_4_4"/>
    <property type="match status" value="1"/>
</dbReference>
<evidence type="ECO:0000259" key="5">
    <source>
        <dbReference type="Pfam" id="PF13579"/>
    </source>
</evidence>
<evidence type="ECO:0000313" key="6">
    <source>
        <dbReference type="EMBL" id="MCC3269908.1"/>
    </source>
</evidence>